<dbReference type="RefSeq" id="WP_150736379.1">
    <property type="nucleotide sequence ID" value="NZ_CABVIF010000023.1"/>
</dbReference>
<protein>
    <recommendedName>
        <fullName evidence="4">DUF2790 domain-containing protein</fullName>
    </recommendedName>
</protein>
<dbReference type="EMBL" id="CABVIF010000023">
    <property type="protein sequence ID" value="VVP56361.1"/>
    <property type="molecule type" value="Genomic_DNA"/>
</dbReference>
<evidence type="ECO:0000256" key="1">
    <source>
        <dbReference type="SAM" id="SignalP"/>
    </source>
</evidence>
<name>A0A5E7Q3E1_PSEFL</name>
<evidence type="ECO:0008006" key="4">
    <source>
        <dbReference type="Google" id="ProtNLM"/>
    </source>
</evidence>
<evidence type="ECO:0000313" key="2">
    <source>
        <dbReference type="EMBL" id="VVP56361.1"/>
    </source>
</evidence>
<feature type="chain" id="PRO_5023029158" description="DUF2790 domain-containing protein" evidence="1">
    <location>
        <begin position="28"/>
        <end position="95"/>
    </location>
</feature>
<keyword evidence="1" id="KW-0732">Signal</keyword>
<dbReference type="Proteomes" id="UP000327111">
    <property type="component" value="Unassembled WGS sequence"/>
</dbReference>
<gene>
    <name evidence="2" type="ORF">PS854_05695</name>
</gene>
<reference evidence="2 3" key="1">
    <citation type="submission" date="2019-09" db="EMBL/GenBank/DDBJ databases">
        <authorList>
            <person name="Chandra G."/>
            <person name="Truman W A."/>
        </authorList>
    </citation>
    <scope>NUCLEOTIDE SEQUENCE [LARGE SCALE GENOMIC DNA]</scope>
    <source>
        <strain evidence="2">PS854</strain>
    </source>
</reference>
<accession>A0A5E7Q3E1</accession>
<dbReference type="Pfam" id="PF10976">
    <property type="entry name" value="DUF2790"/>
    <property type="match status" value="1"/>
</dbReference>
<dbReference type="InterPro" id="IPR021245">
    <property type="entry name" value="DUF2790"/>
</dbReference>
<feature type="signal peptide" evidence="1">
    <location>
        <begin position="1"/>
        <end position="27"/>
    </location>
</feature>
<sequence precursor="true">MTGKKSSNPAKIIITSLSLILSCSVLAESPPTTYEYGLKLDISKVISISTKGSRTCEPVDRTMKYMDSYGKTKTLKYRVLSDACDKRRPNNSNGI</sequence>
<dbReference type="Gene3D" id="2.30.140.50">
    <property type="entry name" value="Protein of unknown function DUF2790"/>
    <property type="match status" value="1"/>
</dbReference>
<organism evidence="2 3">
    <name type="scientific">Pseudomonas fluorescens</name>
    <dbReference type="NCBI Taxonomy" id="294"/>
    <lineage>
        <taxon>Bacteria</taxon>
        <taxon>Pseudomonadati</taxon>
        <taxon>Pseudomonadota</taxon>
        <taxon>Gammaproteobacteria</taxon>
        <taxon>Pseudomonadales</taxon>
        <taxon>Pseudomonadaceae</taxon>
        <taxon>Pseudomonas</taxon>
    </lineage>
</organism>
<evidence type="ECO:0000313" key="3">
    <source>
        <dbReference type="Proteomes" id="UP000327111"/>
    </source>
</evidence>
<proteinExistence type="predicted"/>
<dbReference type="AlphaFoldDB" id="A0A5E7Q3E1"/>
<dbReference type="PROSITE" id="PS51257">
    <property type="entry name" value="PROKAR_LIPOPROTEIN"/>
    <property type="match status" value="1"/>
</dbReference>